<organism evidence="3 4">
    <name type="scientific">Helicobacter anseris</name>
    <dbReference type="NCBI Taxonomy" id="375926"/>
    <lineage>
        <taxon>Bacteria</taxon>
        <taxon>Pseudomonadati</taxon>
        <taxon>Campylobacterota</taxon>
        <taxon>Epsilonproteobacteria</taxon>
        <taxon>Campylobacterales</taxon>
        <taxon>Helicobacteraceae</taxon>
        <taxon>Helicobacter</taxon>
    </lineage>
</organism>
<dbReference type="GO" id="GO:0016758">
    <property type="term" value="F:hexosyltransferase activity"/>
    <property type="evidence" value="ECO:0007669"/>
    <property type="project" value="UniProtKB-ARBA"/>
</dbReference>
<dbReference type="Pfam" id="PF00535">
    <property type="entry name" value="Glycos_transf_2"/>
    <property type="match status" value="1"/>
</dbReference>
<dbReference type="CDD" id="cd06433">
    <property type="entry name" value="GT_2_WfgS_like"/>
    <property type="match status" value="1"/>
</dbReference>
<evidence type="ECO:0000259" key="2">
    <source>
        <dbReference type="Pfam" id="PF00535"/>
    </source>
</evidence>
<dbReference type="AlphaFoldDB" id="A0A3D8J9N2"/>
<dbReference type="SUPFAM" id="SSF53448">
    <property type="entry name" value="Nucleotide-diphospho-sugar transferases"/>
    <property type="match status" value="1"/>
</dbReference>
<sequence length="280" mass="32732">MTSFSIVTIVYNDVTHIKETMESVINQSYKNIEYILVDGKSNDGTKEAILELITSCATITLEDQKEDRFYLEATHNTYPTLTFKFLSEKDKGIYDAMNKGIALTTKEWINFMNCGDRFYNLNVIREISKDNIKKYDVIYGDTEIIYNSQNKKIIKKTTNPKYRMPFSHQSVFTKTQIQKLHPFDLSFKICSDNDFFTKIYNNKKVFHKIPIVIASCLSGGISSVSTFRYIYEEYKIGLKYNKFFIFYFIPTLATELLKFIVKKILPNCFLHSIQARYNAK</sequence>
<keyword evidence="1" id="KW-0472">Membrane</keyword>
<dbReference type="RefSeq" id="WP_115578983.1">
    <property type="nucleotide sequence ID" value="NZ_NXLX01000008.1"/>
</dbReference>
<feature type="transmembrane region" description="Helical" evidence="1">
    <location>
        <begin position="209"/>
        <end position="231"/>
    </location>
</feature>
<keyword evidence="4" id="KW-1185">Reference proteome</keyword>
<keyword evidence="3" id="KW-0808">Transferase</keyword>
<feature type="domain" description="Glycosyltransferase 2-like" evidence="2">
    <location>
        <begin position="5"/>
        <end position="157"/>
    </location>
</feature>
<dbReference type="Gene3D" id="3.90.550.10">
    <property type="entry name" value="Spore Coat Polysaccharide Biosynthesis Protein SpsA, Chain A"/>
    <property type="match status" value="1"/>
</dbReference>
<dbReference type="EMBL" id="NXLX01000008">
    <property type="protein sequence ID" value="RDU73875.1"/>
    <property type="molecule type" value="Genomic_DNA"/>
</dbReference>
<accession>A0A3D8J9N2</accession>
<evidence type="ECO:0000313" key="3">
    <source>
        <dbReference type="EMBL" id="RDU73875.1"/>
    </source>
</evidence>
<reference evidence="3 4" key="1">
    <citation type="submission" date="2018-04" db="EMBL/GenBank/DDBJ databases">
        <title>Novel Campyloabacter and Helicobacter Species and Strains.</title>
        <authorList>
            <person name="Mannion A.J."/>
            <person name="Shen Z."/>
            <person name="Fox J.G."/>
        </authorList>
    </citation>
    <scope>NUCLEOTIDE SEQUENCE [LARGE SCALE GENOMIC DNA]</scope>
    <source>
        <strain evidence="3 4">MIT 04-9362</strain>
    </source>
</reference>
<dbReference type="PANTHER" id="PTHR22916">
    <property type="entry name" value="GLYCOSYLTRANSFERASE"/>
    <property type="match status" value="1"/>
</dbReference>
<proteinExistence type="predicted"/>
<dbReference type="PANTHER" id="PTHR22916:SF67">
    <property type="entry name" value="COLANIC ACID BIOSYNTHESIS GLYCOSYL TRANSFERASE WCAE-RELATED"/>
    <property type="match status" value="1"/>
</dbReference>
<feature type="transmembrane region" description="Helical" evidence="1">
    <location>
        <begin position="243"/>
        <end position="261"/>
    </location>
</feature>
<keyword evidence="1" id="KW-0812">Transmembrane</keyword>
<keyword evidence="1" id="KW-1133">Transmembrane helix</keyword>
<dbReference type="InterPro" id="IPR029044">
    <property type="entry name" value="Nucleotide-diphossugar_trans"/>
</dbReference>
<dbReference type="OrthoDB" id="433681at2"/>
<gene>
    <name evidence="3" type="ORF">CQA57_04205</name>
</gene>
<comment type="caution">
    <text evidence="3">The sequence shown here is derived from an EMBL/GenBank/DDBJ whole genome shotgun (WGS) entry which is preliminary data.</text>
</comment>
<evidence type="ECO:0000313" key="4">
    <source>
        <dbReference type="Proteomes" id="UP000256695"/>
    </source>
</evidence>
<dbReference type="Proteomes" id="UP000256695">
    <property type="component" value="Unassembled WGS sequence"/>
</dbReference>
<dbReference type="InterPro" id="IPR001173">
    <property type="entry name" value="Glyco_trans_2-like"/>
</dbReference>
<protein>
    <submittedName>
        <fullName evidence="3">Glycosyltransferase</fullName>
    </submittedName>
</protein>
<evidence type="ECO:0000256" key="1">
    <source>
        <dbReference type="SAM" id="Phobius"/>
    </source>
</evidence>
<name>A0A3D8J9N2_9HELI</name>